<dbReference type="InterPro" id="IPR050091">
    <property type="entry name" value="PKS_NRPS_Biosynth_Enz"/>
</dbReference>
<feature type="compositionally biased region" description="Low complexity" evidence="5">
    <location>
        <begin position="1866"/>
        <end position="1903"/>
    </location>
</feature>
<keyword evidence="1" id="KW-0596">Phosphopantetheine</keyword>
<evidence type="ECO:0000256" key="1">
    <source>
        <dbReference type="ARBA" id="ARBA00022450"/>
    </source>
</evidence>
<dbReference type="InterPro" id="IPR014030">
    <property type="entry name" value="Ketoacyl_synth_N"/>
</dbReference>
<feature type="region of interest" description="Disordered" evidence="5">
    <location>
        <begin position="1699"/>
        <end position="1804"/>
    </location>
</feature>
<feature type="region of interest" description="Disordered" evidence="5">
    <location>
        <begin position="1836"/>
        <end position="1908"/>
    </location>
</feature>
<dbReference type="Pfam" id="PF00109">
    <property type="entry name" value="ketoacyl-synt"/>
    <property type="match status" value="1"/>
</dbReference>
<feature type="compositionally biased region" description="Low complexity" evidence="5">
    <location>
        <begin position="1790"/>
        <end position="1804"/>
    </location>
</feature>
<dbReference type="Pfam" id="PF08659">
    <property type="entry name" value="KR"/>
    <property type="match status" value="1"/>
</dbReference>
<dbReference type="SUPFAM" id="SSF53901">
    <property type="entry name" value="Thiolase-like"/>
    <property type="match status" value="1"/>
</dbReference>
<evidence type="ECO:0000259" key="6">
    <source>
        <dbReference type="PROSITE" id="PS50075"/>
    </source>
</evidence>
<feature type="region of interest" description="Disordered" evidence="5">
    <location>
        <begin position="137"/>
        <end position="169"/>
    </location>
</feature>
<dbReference type="SUPFAM" id="SSF55048">
    <property type="entry name" value="Probable ACP-binding domain of malonyl-CoA ACP transacylase"/>
    <property type="match status" value="1"/>
</dbReference>
<feature type="compositionally biased region" description="Basic and acidic residues" evidence="5">
    <location>
        <begin position="145"/>
        <end position="157"/>
    </location>
</feature>
<dbReference type="Pfam" id="PF00698">
    <property type="entry name" value="Acyl_transf_1"/>
    <property type="match status" value="1"/>
</dbReference>
<evidence type="ECO:0000256" key="5">
    <source>
        <dbReference type="SAM" id="MobiDB-lite"/>
    </source>
</evidence>
<evidence type="ECO:0000256" key="3">
    <source>
        <dbReference type="ARBA" id="ARBA00022679"/>
    </source>
</evidence>
<organism evidence="8 9">
    <name type="scientific">Actinomadura rugatobispora</name>
    <dbReference type="NCBI Taxonomy" id="1994"/>
    <lineage>
        <taxon>Bacteria</taxon>
        <taxon>Bacillati</taxon>
        <taxon>Actinomycetota</taxon>
        <taxon>Actinomycetes</taxon>
        <taxon>Streptosporangiales</taxon>
        <taxon>Thermomonosporaceae</taxon>
        <taxon>Actinomadura</taxon>
    </lineage>
</organism>
<evidence type="ECO:0000256" key="2">
    <source>
        <dbReference type="ARBA" id="ARBA00022553"/>
    </source>
</evidence>
<dbReference type="InterPro" id="IPR016039">
    <property type="entry name" value="Thiolase-like"/>
</dbReference>
<proteinExistence type="predicted"/>
<dbReference type="PROSITE" id="PS52004">
    <property type="entry name" value="KS3_2"/>
    <property type="match status" value="1"/>
</dbReference>
<feature type="compositionally biased region" description="Polar residues" evidence="5">
    <location>
        <begin position="1760"/>
        <end position="1769"/>
    </location>
</feature>
<keyword evidence="2" id="KW-0597">Phosphoprotein</keyword>
<dbReference type="Pfam" id="PF03060">
    <property type="entry name" value="NMO"/>
    <property type="match status" value="1"/>
</dbReference>
<dbReference type="SUPFAM" id="SSF51735">
    <property type="entry name" value="NAD(P)-binding Rossmann-fold domains"/>
    <property type="match status" value="2"/>
</dbReference>
<dbReference type="InterPro" id="IPR016036">
    <property type="entry name" value="Malonyl_transacylase_ACP-bd"/>
</dbReference>
<evidence type="ECO:0000256" key="4">
    <source>
        <dbReference type="ARBA" id="ARBA00023315"/>
    </source>
</evidence>
<dbReference type="Pfam" id="PF02801">
    <property type="entry name" value="Ketoacyl-synt_C"/>
    <property type="match status" value="1"/>
</dbReference>
<protein>
    <submittedName>
        <fullName evidence="8">SDR family NAD(P)-dependent oxidoreductase</fullName>
    </submittedName>
</protein>
<name>A0ABW1A8V5_9ACTN</name>
<dbReference type="Gene3D" id="1.10.1200.10">
    <property type="entry name" value="ACP-like"/>
    <property type="match status" value="1"/>
</dbReference>
<dbReference type="InterPro" id="IPR014031">
    <property type="entry name" value="Ketoacyl_synth_C"/>
</dbReference>
<feature type="domain" description="Ketosynthase family 3 (KS3)" evidence="7">
    <location>
        <begin position="800"/>
        <end position="1246"/>
    </location>
</feature>
<feature type="region of interest" description="Disordered" evidence="5">
    <location>
        <begin position="380"/>
        <end position="403"/>
    </location>
</feature>
<dbReference type="CDD" id="cd00833">
    <property type="entry name" value="PKS"/>
    <property type="match status" value="1"/>
</dbReference>
<gene>
    <name evidence="8" type="ORF">ACFPZN_30720</name>
</gene>
<dbReference type="SMART" id="SM00822">
    <property type="entry name" value="PKS_KR"/>
    <property type="match status" value="1"/>
</dbReference>
<dbReference type="InterPro" id="IPR009081">
    <property type="entry name" value="PP-bd_ACP"/>
</dbReference>
<dbReference type="InterPro" id="IPR016035">
    <property type="entry name" value="Acyl_Trfase/lysoPLipase"/>
</dbReference>
<dbReference type="InterPro" id="IPR001227">
    <property type="entry name" value="Ac_transferase_dom_sf"/>
</dbReference>
<dbReference type="PANTHER" id="PTHR43775">
    <property type="entry name" value="FATTY ACID SYNTHASE"/>
    <property type="match status" value="1"/>
</dbReference>
<comment type="caution">
    <text evidence="8">The sequence shown here is derived from an EMBL/GenBank/DDBJ whole genome shotgun (WGS) entry which is preliminary data.</text>
</comment>
<dbReference type="Gene3D" id="3.20.20.70">
    <property type="entry name" value="Aldolase class I"/>
    <property type="match status" value="2"/>
</dbReference>
<feature type="domain" description="Carrier" evidence="6">
    <location>
        <begin position="1922"/>
        <end position="2012"/>
    </location>
</feature>
<dbReference type="CDD" id="cd08953">
    <property type="entry name" value="KR_2_SDR_x"/>
    <property type="match status" value="1"/>
</dbReference>
<accession>A0ABW1A8V5</accession>
<dbReference type="InterPro" id="IPR013968">
    <property type="entry name" value="PKS_KR"/>
</dbReference>
<feature type="compositionally biased region" description="Acidic residues" evidence="5">
    <location>
        <begin position="159"/>
        <end position="168"/>
    </location>
</feature>
<sequence>MTAEGGAGGIIGISPFGRPAPHLTVAVARAGAIGVLDLGTDRAAALAALADVGRWWRGAFGVRVPAGCGVRPRDLPDAVDTVLIDFPALRPEAPRPAEVEAPAPAESTMPMPAVSPDPAADVYQDEDDGGWTVRTIPPPPPASDRGAHGEYEFRPVEGGEGDDDDAEGLIDPRAFAAGGRRRLLIEVVNPEEATEAVRRLGPLAAARPGHGLVARGCEGGGRVGELSTFVLLQRLLGDARIGLPVWAAGGIGPHTAAAAVAGGAAGVVLDSQLALVRETDLPADVAAAVAAMDGSETRIVEGHRVYARPDLPRIELAGLDLAGMNARMGATGLRSRLLPVGQDGALARPLAERHRTAGGVVQAVRAQIAAGIRAAVRTEPLASRGASGPGAEEASGAGTGREYPVAQGPMTRVSDRSAFAAAVAQDGGLPFLALALMSGDETRDLLRDTAERLGERPWGVGVLGFAPPEVREAQLAAVRAVRPPYALVAGGRPAQVEPLESVGIRTYLHVPSPGLLDRFLAEGARRFVFEGSECGGHVGPRASFPLWEAQVQRLLAYCDAHEGAAAGLSVMFAGGIHDERSAAMVAALAGPLAERGVGIRLLMGTAYLFTYEAVAAGAITPGFQRAAIECDGTALLETSPGHATRCARTPYVAAFEERRRLLEEAGTPRQEVWRLLEELNLGRLRIASKGLRREPGRGPLAGAGGAAEPGGLVPVGADEQRAEGMFMLGQAAALRWSTTSITGLHEQVSTGATFFLATRAATLGLAGAGAESARARGAAGAAEAATGASGASAEGAAGEPMDIAIVGIGCVFPGAADSAAFWANVVRGVDSISEVPPDRWDPDVYFDPAALREDAGAGAKTPSKWGGFIPDVPFDALAYGIPPASLGSVEPMQLLGLEVAARALRDAGYADRPFDRSRTSVFFGAEAGTDLGNAYGARALLPMYYGQVPPGLDEQLPRLTEDSCPGVLTNVIAGRIANRLDLGGANYTVDAACAASLAALDAACKELVAGGSDMVLCGGADLHNGIYDYLLFSAVRALSPRGRCAPFDAAADGIALGEGVGCVALKRLADAERDGDRIYAVIKSVAAASDGRSAGITAPRAEGQRRALERAYRRAGVSPSRVGLVEAHGTGTEVGDRVELATLTETFTGAGARPGGTALGSVKSQIGHTKCAAGLAGLIKTAYALHTGVLPGTLHLERPNPSWDAATSPFAFGRTTRPWAAAPGERYAGLSAFGFGGANFHAVLAGYDGAPEPVSGVAEWPAELFLIRGADQAEAGAELDRLEALLTDGTASASGGGQGRVRLRDLARTFAEREGPVRAALVATGPDDLRDKIAAAREFRAAPGVRVADEDGAVAGGRVAFLYPGQGSQRPHMLADLFVTFPRLQRLLRLAGGRYAGAMFPPAAFTPEEAERQRLALTDTRVAQPALGIAGLAVHRLLTALGVRPDLAAGHSYGELVALCAAGVFGEEDLIGLSAARAEAILAAAGVRVGTGAGGDAGAMAAVAARLEDVRAALDGVGEVVVANHNAPRQVVISGSSPGIEQALAALGERGIAGRRLPVACAFHSPLVAGAAAALRAELHSRDLRSPAYPVWSNSGAAPYDTDPDRLRATLAGQVAVPVRFVEQIEAMYAAGARIFVEAGPGRVLTQLTGKILGDRPHTAVAVDVPGEEGVERLLTALADLAVAGVPVDPLPLFAGRDARPLPSAGAVPSTGRSTGPGTGPGWIVNGHLVRTADGGHLDNGLRPAERIAPPLAGVPQGETMDSGQNVSAPPQPGGARTASVPPPSPAPSVPAASSAPSGASEEAAEGEAAVLEFLRSGREIIAAQREVVLNYLAGEQRPGGGAVPRPPLPARSRAPRPLPVPVPGPRRAMPGEAVSASSGAGTTGANGAEPEPEARPAAPGPADIRSGARNVGEAVAGGSGGASPQNDADIRSTVLEVIGSRTGYPEGMLAVELDLEADLSIDSIKRTEIIGELAERVGLAPAGTRLDETVAERLARIKTIAELVAWIGERLAGRTDPAPDPVQESAPPPAAVEGTATLRHVVRMTELPEPPPGFPDAAGRFAGRTFVIVDDGCGIALELAALLEDQGAHVRTPREPDGPCDGLIHLGSLQPGGGPVLPGAYAPIRAALVGGLRWLVLAGGTGGTFARRYDGGDAGDPTPGTGLRGLARTLAREFPETLVRALDVNTKETPRAIALRVLAEMADAEAPVDVGHDGEVRRTLTVVPAELPLPAAALGPDGRPALGLDANSVVLLTGGARGITAKVALELARTTGCHIELAGRTPLPGAEPAGPPPAEAHDEAALRRFLVARGGNRTPAEIEAEIRRILAAREVAATLEALREHAASVRYQTLDVREAQAVRALVEDVYARHGRLDGVVHGAGLVDDRLVRHKDPASFDRVYRTKVDGASALAASVRPDLGFFVVFGSVSGVRGNRGQADYAAANDACDTLAHAWRTRLRGRVLVADWGPWAGGGMVTPELAREYSRRGVPLIDPDAGVAALLREIVHGDEVQVVFTGVPS</sequence>
<keyword evidence="9" id="KW-1185">Reference proteome</keyword>
<reference evidence="9" key="1">
    <citation type="journal article" date="2019" name="Int. J. Syst. Evol. Microbiol.">
        <title>The Global Catalogue of Microorganisms (GCM) 10K type strain sequencing project: providing services to taxonomists for standard genome sequencing and annotation.</title>
        <authorList>
            <consortium name="The Broad Institute Genomics Platform"/>
            <consortium name="The Broad Institute Genome Sequencing Center for Infectious Disease"/>
            <person name="Wu L."/>
            <person name="Ma J."/>
        </authorList>
    </citation>
    <scope>NUCLEOTIDE SEQUENCE [LARGE SCALE GENOMIC DNA]</scope>
    <source>
        <strain evidence="9">KCTC 42087</strain>
    </source>
</reference>
<dbReference type="SUPFAM" id="SSF51412">
    <property type="entry name" value="Inosine monophosphate dehydrogenase (IMPDH)"/>
    <property type="match status" value="2"/>
</dbReference>
<evidence type="ECO:0000313" key="9">
    <source>
        <dbReference type="Proteomes" id="UP001596074"/>
    </source>
</evidence>
<dbReference type="EMBL" id="JBHSON010000048">
    <property type="protein sequence ID" value="MFC5750023.1"/>
    <property type="molecule type" value="Genomic_DNA"/>
</dbReference>
<dbReference type="InterPro" id="IPR020841">
    <property type="entry name" value="PKS_Beta-ketoAc_synthase_dom"/>
</dbReference>
<dbReference type="RefSeq" id="WP_378285750.1">
    <property type="nucleotide sequence ID" value="NZ_JBHSON010000048.1"/>
</dbReference>
<evidence type="ECO:0000259" key="7">
    <source>
        <dbReference type="PROSITE" id="PS52004"/>
    </source>
</evidence>
<dbReference type="SMART" id="SM00827">
    <property type="entry name" value="PKS_AT"/>
    <property type="match status" value="1"/>
</dbReference>
<dbReference type="InterPro" id="IPR013785">
    <property type="entry name" value="Aldolase_TIM"/>
</dbReference>
<evidence type="ECO:0000313" key="8">
    <source>
        <dbReference type="EMBL" id="MFC5750023.1"/>
    </source>
</evidence>
<dbReference type="Gene3D" id="3.40.50.720">
    <property type="entry name" value="NAD(P)-binding Rossmann-like Domain"/>
    <property type="match status" value="1"/>
</dbReference>
<dbReference type="Gene3D" id="3.40.47.10">
    <property type="match status" value="1"/>
</dbReference>
<dbReference type="SMART" id="SM00825">
    <property type="entry name" value="PKS_KS"/>
    <property type="match status" value="1"/>
</dbReference>
<dbReference type="InterPro" id="IPR036291">
    <property type="entry name" value="NAD(P)-bd_dom_sf"/>
</dbReference>
<dbReference type="InterPro" id="IPR014043">
    <property type="entry name" value="Acyl_transferase_dom"/>
</dbReference>
<dbReference type="SUPFAM" id="SSF47336">
    <property type="entry name" value="ACP-like"/>
    <property type="match status" value="1"/>
</dbReference>
<keyword evidence="3" id="KW-0808">Transferase</keyword>
<feature type="compositionally biased region" description="Low complexity" evidence="5">
    <location>
        <begin position="382"/>
        <end position="402"/>
    </location>
</feature>
<dbReference type="PANTHER" id="PTHR43775:SF51">
    <property type="entry name" value="INACTIVE PHENOLPHTHIOCEROL SYNTHESIS POLYKETIDE SYNTHASE TYPE I PKS1-RELATED"/>
    <property type="match status" value="1"/>
</dbReference>
<dbReference type="SUPFAM" id="SSF52151">
    <property type="entry name" value="FabD/lysophospholipase-like"/>
    <property type="match status" value="1"/>
</dbReference>
<dbReference type="InterPro" id="IPR036736">
    <property type="entry name" value="ACP-like_sf"/>
</dbReference>
<dbReference type="Gene3D" id="3.40.366.10">
    <property type="entry name" value="Malonyl-Coenzyme A Acyl Carrier Protein, domain 2"/>
    <property type="match status" value="1"/>
</dbReference>
<dbReference type="PROSITE" id="PS50075">
    <property type="entry name" value="CARRIER"/>
    <property type="match status" value="1"/>
</dbReference>
<keyword evidence="4" id="KW-0012">Acyltransferase</keyword>
<dbReference type="InterPro" id="IPR057326">
    <property type="entry name" value="KR_dom"/>
</dbReference>
<dbReference type="Proteomes" id="UP001596074">
    <property type="component" value="Unassembled WGS sequence"/>
</dbReference>